<comment type="caution">
    <text evidence="2">The sequence shown here is derived from an EMBL/GenBank/DDBJ whole genome shotgun (WGS) entry which is preliminary data.</text>
</comment>
<reference evidence="2" key="1">
    <citation type="journal article" date="2014" name="Front. Microbiol.">
        <title>High frequency of phylogenetically diverse reductive dehalogenase-homologous genes in deep subseafloor sedimentary metagenomes.</title>
        <authorList>
            <person name="Kawai M."/>
            <person name="Futagami T."/>
            <person name="Toyoda A."/>
            <person name="Takaki Y."/>
            <person name="Nishi S."/>
            <person name="Hori S."/>
            <person name="Arai W."/>
            <person name="Tsubouchi T."/>
            <person name="Morono Y."/>
            <person name="Uchiyama I."/>
            <person name="Ito T."/>
            <person name="Fujiyama A."/>
            <person name="Inagaki F."/>
            <person name="Takami H."/>
        </authorList>
    </citation>
    <scope>NUCLEOTIDE SEQUENCE</scope>
    <source>
        <strain evidence="2">Expedition CK06-06</strain>
    </source>
</reference>
<dbReference type="GO" id="GO:0006524">
    <property type="term" value="P:alanine catabolic process"/>
    <property type="evidence" value="ECO:0007669"/>
    <property type="project" value="TreeGrafter"/>
</dbReference>
<dbReference type="SMART" id="SM01002">
    <property type="entry name" value="AlaDh_PNT_C"/>
    <property type="match status" value="1"/>
</dbReference>
<dbReference type="GO" id="GO:0005886">
    <property type="term" value="C:plasma membrane"/>
    <property type="evidence" value="ECO:0007669"/>
    <property type="project" value="TreeGrafter"/>
</dbReference>
<evidence type="ECO:0000313" key="2">
    <source>
        <dbReference type="EMBL" id="GAG92627.1"/>
    </source>
</evidence>
<dbReference type="PANTHER" id="PTHR42795:SF1">
    <property type="entry name" value="ALANINE DEHYDROGENASE"/>
    <property type="match status" value="1"/>
</dbReference>
<gene>
    <name evidence="2" type="ORF">S01H4_48587</name>
</gene>
<protein>
    <recommendedName>
        <fullName evidence="1">Alanine dehydrogenase/pyridine nucleotide transhydrogenase NAD(H)-binding domain-containing protein</fullName>
    </recommendedName>
</protein>
<feature type="non-terminal residue" evidence="2">
    <location>
        <position position="1"/>
    </location>
</feature>
<dbReference type="InterPro" id="IPR036291">
    <property type="entry name" value="NAD(P)-bd_dom_sf"/>
</dbReference>
<name>X1CHR5_9ZZZZ</name>
<dbReference type="Gene3D" id="3.40.50.720">
    <property type="entry name" value="NAD(P)-binding Rossmann-like Domain"/>
    <property type="match status" value="1"/>
</dbReference>
<feature type="domain" description="Alanine dehydrogenase/pyridine nucleotide transhydrogenase NAD(H)-binding" evidence="1">
    <location>
        <begin position="1"/>
        <end position="118"/>
    </location>
</feature>
<dbReference type="Pfam" id="PF01262">
    <property type="entry name" value="AlaDh_PNT_C"/>
    <property type="match status" value="1"/>
</dbReference>
<accession>X1CHR5</accession>
<organism evidence="2">
    <name type="scientific">marine sediment metagenome</name>
    <dbReference type="NCBI Taxonomy" id="412755"/>
    <lineage>
        <taxon>unclassified sequences</taxon>
        <taxon>metagenomes</taxon>
        <taxon>ecological metagenomes</taxon>
    </lineage>
</organism>
<dbReference type="GO" id="GO:0000286">
    <property type="term" value="F:alanine dehydrogenase activity"/>
    <property type="evidence" value="ECO:0007669"/>
    <property type="project" value="TreeGrafter"/>
</dbReference>
<evidence type="ECO:0000259" key="1">
    <source>
        <dbReference type="SMART" id="SM01002"/>
    </source>
</evidence>
<dbReference type="SUPFAM" id="SSF52283">
    <property type="entry name" value="Formate/glycerate dehydrogenase catalytic domain-like"/>
    <property type="match status" value="1"/>
</dbReference>
<proteinExistence type="predicted"/>
<dbReference type="PANTHER" id="PTHR42795">
    <property type="entry name" value="ALANINE DEHYDROGENASE"/>
    <property type="match status" value="1"/>
</dbReference>
<dbReference type="EMBL" id="BART01027403">
    <property type="protein sequence ID" value="GAG92627.1"/>
    <property type="molecule type" value="Genomic_DNA"/>
</dbReference>
<dbReference type="InterPro" id="IPR007698">
    <property type="entry name" value="AlaDH/PNT_NAD(H)-bd"/>
</dbReference>
<dbReference type="SUPFAM" id="SSF51735">
    <property type="entry name" value="NAD(P)-binding Rossmann-fold domains"/>
    <property type="match status" value="1"/>
</dbReference>
<dbReference type="AlphaFoldDB" id="X1CHR5"/>
<sequence>GTNAAQMALGLGARVIIADINVNRLRYLSEVLHGRFETLASNPYNIANAIKEADVVIGAVLVKGGRAPIVVTKDMVKSMKPGSVIVDVAVDQGGCVETTHPTSHSDPIYIIDGVIHYCVTNMPGMVPRTATIALSNATLPYALKLANLGFREAMRCDEALRKGLNVFEGKVTNKSVAESLGLKYTPFQP</sequence>